<feature type="transmembrane region" description="Helical" evidence="8">
    <location>
        <begin position="251"/>
        <end position="271"/>
    </location>
</feature>
<protein>
    <submittedName>
        <fullName evidence="9">AEC family transporter</fullName>
    </submittedName>
</protein>
<dbReference type="InterPro" id="IPR004776">
    <property type="entry name" value="Mem_transp_PIN-like"/>
</dbReference>
<evidence type="ECO:0000256" key="1">
    <source>
        <dbReference type="ARBA" id="ARBA00004651"/>
    </source>
</evidence>
<feature type="transmembrane region" description="Helical" evidence="8">
    <location>
        <begin position="192"/>
        <end position="209"/>
    </location>
</feature>
<dbReference type="PANTHER" id="PTHR36838">
    <property type="entry name" value="AUXIN EFFLUX CARRIER FAMILY PROTEIN"/>
    <property type="match status" value="1"/>
</dbReference>
<evidence type="ECO:0000313" key="9">
    <source>
        <dbReference type="EMBL" id="MCQ4165833.1"/>
    </source>
</evidence>
<evidence type="ECO:0000256" key="3">
    <source>
        <dbReference type="ARBA" id="ARBA00022448"/>
    </source>
</evidence>
<feature type="transmembrane region" description="Helical" evidence="8">
    <location>
        <begin position="58"/>
        <end position="81"/>
    </location>
</feature>
<dbReference type="Gene3D" id="1.20.1530.20">
    <property type="match status" value="1"/>
</dbReference>
<keyword evidence="10" id="KW-1185">Reference proteome</keyword>
<organism evidence="9 10">
    <name type="scientific">Tahibacter harae</name>
    <dbReference type="NCBI Taxonomy" id="2963937"/>
    <lineage>
        <taxon>Bacteria</taxon>
        <taxon>Pseudomonadati</taxon>
        <taxon>Pseudomonadota</taxon>
        <taxon>Gammaproteobacteria</taxon>
        <taxon>Lysobacterales</taxon>
        <taxon>Rhodanobacteraceae</taxon>
        <taxon>Tahibacter</taxon>
    </lineage>
</organism>
<dbReference type="Pfam" id="PF03547">
    <property type="entry name" value="Mem_trans"/>
    <property type="match status" value="2"/>
</dbReference>
<name>A0ABT1QU69_9GAMM</name>
<comment type="caution">
    <text evidence="9">The sequence shown here is derived from an EMBL/GenBank/DDBJ whole genome shotgun (WGS) entry which is preliminary data.</text>
</comment>
<reference evidence="9" key="1">
    <citation type="submission" date="2022-07" db="EMBL/GenBank/DDBJ databases">
        <title>Tahibacter sp., a new gammaproteobacterium isolated from the silt sample collected at pig farm.</title>
        <authorList>
            <person name="Chen H."/>
        </authorList>
    </citation>
    <scope>NUCLEOTIDE SEQUENCE</scope>
    <source>
        <strain evidence="9">P2K</strain>
    </source>
</reference>
<keyword evidence="4" id="KW-1003">Cell membrane</keyword>
<evidence type="ECO:0000256" key="8">
    <source>
        <dbReference type="SAM" id="Phobius"/>
    </source>
</evidence>
<accession>A0ABT1QU69</accession>
<comment type="similarity">
    <text evidence="2">Belongs to the auxin efflux carrier (TC 2.A.69) family.</text>
</comment>
<keyword evidence="7 8" id="KW-0472">Membrane</keyword>
<dbReference type="EMBL" id="JANFQO010000012">
    <property type="protein sequence ID" value="MCQ4165833.1"/>
    <property type="molecule type" value="Genomic_DNA"/>
</dbReference>
<sequence length="303" mass="32250">MSVLASFAFVLLLMGLGRSLVWRRLVPDSAPDALNSVVLYVCMPASILLQVPRLEFQATAFGVVLIPWLLVAVSTGLMLLAARLWRLARPDTAVLLLEVPLGNTSFLGYALVPVLASQDALPFAVLYDQFGSFLILSTFGLTVIAIYSGGARPTPAAVLGRVLRFPPFLALVFALTLMPAQPPEAIRNVLQQLAGAMLPLVGLALGMQLKLRLPRAQLLPLGLGLAGKLLLLPLLAWLLCLALQLAPDARAAVVLESGMPPMITAAALAAMARLAPELGAALVGYGVVLSMLTLPLWRWWLGL</sequence>
<evidence type="ECO:0000256" key="4">
    <source>
        <dbReference type="ARBA" id="ARBA00022475"/>
    </source>
</evidence>
<dbReference type="RefSeq" id="WP_255915023.1">
    <property type="nucleotide sequence ID" value="NZ_JANFQO010000012.1"/>
</dbReference>
<dbReference type="PANTHER" id="PTHR36838:SF1">
    <property type="entry name" value="SLR1864 PROTEIN"/>
    <property type="match status" value="1"/>
</dbReference>
<evidence type="ECO:0000313" key="10">
    <source>
        <dbReference type="Proteomes" id="UP001165498"/>
    </source>
</evidence>
<dbReference type="Proteomes" id="UP001165498">
    <property type="component" value="Unassembled WGS sequence"/>
</dbReference>
<feature type="transmembrane region" description="Helical" evidence="8">
    <location>
        <begin position="221"/>
        <end position="245"/>
    </location>
</feature>
<feature type="transmembrane region" description="Helical" evidence="8">
    <location>
        <begin position="93"/>
        <end position="112"/>
    </location>
</feature>
<feature type="transmembrane region" description="Helical" evidence="8">
    <location>
        <begin position="132"/>
        <end position="150"/>
    </location>
</feature>
<evidence type="ECO:0000256" key="5">
    <source>
        <dbReference type="ARBA" id="ARBA00022692"/>
    </source>
</evidence>
<keyword evidence="3" id="KW-0813">Transport</keyword>
<evidence type="ECO:0000256" key="6">
    <source>
        <dbReference type="ARBA" id="ARBA00022989"/>
    </source>
</evidence>
<gene>
    <name evidence="9" type="ORF">NM961_14015</name>
</gene>
<keyword evidence="6 8" id="KW-1133">Transmembrane helix</keyword>
<feature type="transmembrane region" description="Helical" evidence="8">
    <location>
        <begin position="162"/>
        <end position="180"/>
    </location>
</feature>
<proteinExistence type="inferred from homology"/>
<evidence type="ECO:0000256" key="2">
    <source>
        <dbReference type="ARBA" id="ARBA00010145"/>
    </source>
</evidence>
<keyword evidence="5 8" id="KW-0812">Transmembrane</keyword>
<dbReference type="InterPro" id="IPR038770">
    <property type="entry name" value="Na+/solute_symporter_sf"/>
</dbReference>
<feature type="transmembrane region" description="Helical" evidence="8">
    <location>
        <begin position="278"/>
        <end position="300"/>
    </location>
</feature>
<comment type="subcellular location">
    <subcellularLocation>
        <location evidence="1">Cell membrane</location>
        <topology evidence="1">Multi-pass membrane protein</topology>
    </subcellularLocation>
</comment>
<evidence type="ECO:0000256" key="7">
    <source>
        <dbReference type="ARBA" id="ARBA00023136"/>
    </source>
</evidence>